<keyword evidence="1" id="KW-0732">Signal</keyword>
<evidence type="ECO:0000313" key="2">
    <source>
        <dbReference type="EMBL" id="EEK17197.1"/>
    </source>
</evidence>
<dbReference type="eggNOG" id="COG4206">
    <property type="taxonomic scope" value="Bacteria"/>
</dbReference>
<dbReference type="Pfam" id="PF14121">
    <property type="entry name" value="Porin_10"/>
    <property type="match status" value="1"/>
</dbReference>
<feature type="signal peptide" evidence="1">
    <location>
        <begin position="1"/>
        <end position="24"/>
    </location>
</feature>
<evidence type="ECO:0008006" key="4">
    <source>
        <dbReference type="Google" id="ProtNLM"/>
    </source>
</evidence>
<dbReference type="Proteomes" id="UP000003303">
    <property type="component" value="Unassembled WGS sequence"/>
</dbReference>
<dbReference type="STRING" id="596327.PORUE0001_1112"/>
<dbReference type="AlphaFoldDB" id="C2MAN4"/>
<keyword evidence="3" id="KW-1185">Reference proteome</keyword>
<protein>
    <recommendedName>
        <fullName evidence="4">Porin</fullName>
    </recommendedName>
</protein>
<organism evidence="2 3">
    <name type="scientific">Porphyromonas uenonis 60-3</name>
    <dbReference type="NCBI Taxonomy" id="596327"/>
    <lineage>
        <taxon>Bacteria</taxon>
        <taxon>Pseudomonadati</taxon>
        <taxon>Bacteroidota</taxon>
        <taxon>Bacteroidia</taxon>
        <taxon>Bacteroidales</taxon>
        <taxon>Porphyromonadaceae</taxon>
        <taxon>Porphyromonas</taxon>
    </lineage>
</organism>
<dbReference type="EMBL" id="ACLR01000111">
    <property type="protein sequence ID" value="EEK17197.1"/>
    <property type="molecule type" value="Genomic_DNA"/>
</dbReference>
<sequence length="683" mass="79431">MNKLVRYALCLLSLWSLLATALQAQSRYDYDIPLPAFDKDPHELLYRGETLHSFLINPYTGALYESRPDTLSTLFHDQVKAESRSIVMAYLGNLRSPWIDMDYFNRLRPQHRFLFDQTLSGFVWDESRRLFYRTKTPFSKLFYQRNGDAQRREEQFDGTIAFNLGKRLAMGADFNYTYSPGYYIGNRTKSSDYRLFAALTLDRYEAYLSGGGNFARITENGGIMEDGYVNDPTRGNSGRRTLESHEIPVRQAERVWNGIDDAHVFLSQRYNFGSYRPRSASDTLTIFGERRTDADTTRFVPIASVGHILSFRQGVHQYVNRNQATWEQYPNHYAYMHKGPSGALDSLYVLPEDSTRRWQLDNSFIVSLREGFRPWVKFGLEAYVRLENKYYYTPDSIYRERPGHSTMDVVVGGRIARTSGHLLNFDAQLESTLIGENIGSILAQGGIATSFRLWSFPVGLRAWGNFENRRPDYFIRHFHGTFHRWDVDFGYERRLAFGGRLTLDKLGTSLSVETATLQNQLYWTSQGIVQQCADPIQILSARLLHDYKWGWLAWRLQALYQLSTRQEVMPLPTLSLYGSLYTDFFYARVLRIMLGVDCRWHTRYYAPYYEPAVMQFVNQTKTKYGNFPHLNAFVSFQLKRARFFVEYYNLGDLFISPSERFSAAHYPINPPVLRLGISLDLNK</sequence>
<feature type="chain" id="PRO_5002916290" description="Porin" evidence="1">
    <location>
        <begin position="25"/>
        <end position="683"/>
    </location>
</feature>
<accession>C2MAN4</accession>
<dbReference type="OrthoDB" id="1489309at2"/>
<proteinExistence type="predicted"/>
<reference evidence="2 3" key="1">
    <citation type="submission" date="2009-04" db="EMBL/GenBank/DDBJ databases">
        <authorList>
            <person name="Sebastian Y."/>
            <person name="Madupu R."/>
            <person name="Durkin A.S."/>
            <person name="Torralba M."/>
            <person name="Methe B."/>
            <person name="Sutton G.G."/>
            <person name="Strausberg R.L."/>
            <person name="Nelson K.E."/>
        </authorList>
    </citation>
    <scope>NUCLEOTIDE SEQUENCE [LARGE SCALE GENOMIC DNA]</scope>
    <source>
        <strain evidence="2 3">60-3</strain>
    </source>
</reference>
<evidence type="ECO:0000256" key="1">
    <source>
        <dbReference type="SAM" id="SignalP"/>
    </source>
</evidence>
<comment type="caution">
    <text evidence="2">The sequence shown here is derived from an EMBL/GenBank/DDBJ whole genome shotgun (WGS) entry which is preliminary data.</text>
</comment>
<dbReference type="RefSeq" id="WP_007364953.1">
    <property type="nucleotide sequence ID" value="NZ_ACLR01000111.1"/>
</dbReference>
<evidence type="ECO:0000313" key="3">
    <source>
        <dbReference type="Proteomes" id="UP000003303"/>
    </source>
</evidence>
<gene>
    <name evidence="2" type="ORF">PORUE0001_1112</name>
</gene>
<name>C2MAN4_9PORP</name>
<dbReference type="InterPro" id="IPR025631">
    <property type="entry name" value="Porin_10"/>
</dbReference>